<proteinExistence type="predicted"/>
<evidence type="ECO:0000259" key="2">
    <source>
        <dbReference type="Pfam" id="PF08044"/>
    </source>
</evidence>
<reference evidence="3 4" key="1">
    <citation type="journal article" date="2019" name="Int. J. Syst. Evol. Microbiol.">
        <title>The Global Catalogue of Microorganisms (GCM) 10K type strain sequencing project: providing services to taxonomists for standard genome sequencing and annotation.</title>
        <authorList>
            <consortium name="The Broad Institute Genomics Platform"/>
            <consortium name="The Broad Institute Genome Sequencing Center for Infectious Disease"/>
            <person name="Wu L."/>
            <person name="Ma J."/>
        </authorList>
    </citation>
    <scope>NUCLEOTIDE SEQUENCE [LARGE SCALE GENOMIC DNA]</scope>
    <source>
        <strain evidence="3 4">JCM 15749</strain>
    </source>
</reference>
<gene>
    <name evidence="3" type="ORF">GCM10009821_04490</name>
</gene>
<name>A0ABN2VSA5_9ACTN</name>
<evidence type="ECO:0000256" key="1">
    <source>
        <dbReference type="SAM" id="Phobius"/>
    </source>
</evidence>
<dbReference type="EMBL" id="BAAAPY010000001">
    <property type="protein sequence ID" value="GAA2070466.1"/>
    <property type="molecule type" value="Genomic_DNA"/>
</dbReference>
<sequence length="168" mass="18734">MSGRDVWSRFSSDPRARAAGELRATDADRDVVLEVLSIAYSEGRLDRAEYDTRSDAALALRTLGEVRPLVGDLVALPAVRGAGQEVREEAVTRLHREVRDARLGFLAVSGVTTTIWAVTALVVGWHFFWPAVPIAVLGAGWLASRWGTESRLETLEQEIRERRRRDRP</sequence>
<accession>A0ABN2VSA5</accession>
<keyword evidence="4" id="KW-1185">Reference proteome</keyword>
<keyword evidence="1" id="KW-0812">Transmembrane</keyword>
<dbReference type="Pfam" id="PF08044">
    <property type="entry name" value="DUF1707"/>
    <property type="match status" value="1"/>
</dbReference>
<dbReference type="RefSeq" id="WP_344323776.1">
    <property type="nucleotide sequence ID" value="NZ_BAAAPY010000001.1"/>
</dbReference>
<comment type="caution">
    <text evidence="3">The sequence shown here is derived from an EMBL/GenBank/DDBJ whole genome shotgun (WGS) entry which is preliminary data.</text>
</comment>
<organism evidence="3 4">
    <name type="scientific">Aeromicrobium halocynthiae</name>
    <dbReference type="NCBI Taxonomy" id="560557"/>
    <lineage>
        <taxon>Bacteria</taxon>
        <taxon>Bacillati</taxon>
        <taxon>Actinomycetota</taxon>
        <taxon>Actinomycetes</taxon>
        <taxon>Propionibacteriales</taxon>
        <taxon>Nocardioidaceae</taxon>
        <taxon>Aeromicrobium</taxon>
    </lineage>
</organism>
<feature type="domain" description="DUF1707" evidence="2">
    <location>
        <begin position="22"/>
        <end position="73"/>
    </location>
</feature>
<dbReference type="Proteomes" id="UP001501480">
    <property type="component" value="Unassembled WGS sequence"/>
</dbReference>
<evidence type="ECO:0000313" key="4">
    <source>
        <dbReference type="Proteomes" id="UP001501480"/>
    </source>
</evidence>
<keyword evidence="1" id="KW-0472">Membrane</keyword>
<feature type="transmembrane region" description="Helical" evidence="1">
    <location>
        <begin position="103"/>
        <end position="121"/>
    </location>
</feature>
<feature type="transmembrane region" description="Helical" evidence="1">
    <location>
        <begin position="127"/>
        <end position="144"/>
    </location>
</feature>
<protein>
    <recommendedName>
        <fullName evidence="2">DUF1707 domain-containing protein</fullName>
    </recommendedName>
</protein>
<keyword evidence="1" id="KW-1133">Transmembrane helix</keyword>
<dbReference type="InterPro" id="IPR012551">
    <property type="entry name" value="DUF1707_SHOCT-like"/>
</dbReference>
<evidence type="ECO:0000313" key="3">
    <source>
        <dbReference type="EMBL" id="GAA2070466.1"/>
    </source>
</evidence>